<name>A0ABS4JIR4_9BACL</name>
<gene>
    <name evidence="4" type="ORF">J2Z69_002628</name>
</gene>
<sequence length="240" mass="26676">MTFFERIANLTKAAAHEALNKLENPVMLMNQYLRNLEEDIDSSERKLSEQHTSVKVLTFRKDEAIRSAATAEERAIEALNGGNEVAARQAVEAKLAFKTQAEEHGVTLDITRQRITELEFHIQTAKEEFARLKEKRTELVARAQRAEERSRQAQSSSSHTNWGATGAGTSGYSNLSGTAARGFERMEEKILQWEAGLNASSYNGSSASTSSPQQPSYTKNSAVEDELSRLQGKVTDTHKE</sequence>
<feature type="region of interest" description="Disordered" evidence="3">
    <location>
        <begin position="143"/>
        <end position="174"/>
    </location>
</feature>
<proteinExistence type="inferred from homology"/>
<evidence type="ECO:0000313" key="4">
    <source>
        <dbReference type="EMBL" id="MBP2001583.1"/>
    </source>
</evidence>
<dbReference type="InterPro" id="IPR007157">
    <property type="entry name" value="PspA_VIPP1"/>
</dbReference>
<feature type="compositionally biased region" description="Low complexity" evidence="3">
    <location>
        <begin position="201"/>
        <end position="216"/>
    </location>
</feature>
<keyword evidence="2" id="KW-0175">Coiled coil</keyword>
<evidence type="ECO:0000313" key="5">
    <source>
        <dbReference type="Proteomes" id="UP001519288"/>
    </source>
</evidence>
<feature type="coiled-coil region" evidence="2">
    <location>
        <begin position="26"/>
        <end position="53"/>
    </location>
</feature>
<keyword evidence="5" id="KW-1185">Reference proteome</keyword>
<evidence type="ECO:0000256" key="3">
    <source>
        <dbReference type="SAM" id="MobiDB-lite"/>
    </source>
</evidence>
<feature type="region of interest" description="Disordered" evidence="3">
    <location>
        <begin position="201"/>
        <end position="240"/>
    </location>
</feature>
<dbReference type="Pfam" id="PF04012">
    <property type="entry name" value="PspA_IM30"/>
    <property type="match status" value="1"/>
</dbReference>
<comment type="caution">
    <text evidence="4">The sequence shown here is derived from an EMBL/GenBank/DDBJ whole genome shotgun (WGS) entry which is preliminary data.</text>
</comment>
<organism evidence="4 5">
    <name type="scientific">Paenibacillus shirakamiensis</name>
    <dbReference type="NCBI Taxonomy" id="1265935"/>
    <lineage>
        <taxon>Bacteria</taxon>
        <taxon>Bacillati</taxon>
        <taxon>Bacillota</taxon>
        <taxon>Bacilli</taxon>
        <taxon>Bacillales</taxon>
        <taxon>Paenibacillaceae</taxon>
        <taxon>Paenibacillus</taxon>
    </lineage>
</organism>
<evidence type="ECO:0000256" key="2">
    <source>
        <dbReference type="SAM" id="Coils"/>
    </source>
</evidence>
<protein>
    <submittedName>
        <fullName evidence="4">Phage shock protein A</fullName>
    </submittedName>
</protein>
<dbReference type="RefSeq" id="WP_209863171.1">
    <property type="nucleotide sequence ID" value="NZ_JAGGLD010000004.1"/>
</dbReference>
<reference evidence="4 5" key="1">
    <citation type="submission" date="2021-03" db="EMBL/GenBank/DDBJ databases">
        <title>Genomic Encyclopedia of Type Strains, Phase IV (KMG-IV): sequencing the most valuable type-strain genomes for metagenomic binning, comparative biology and taxonomic classification.</title>
        <authorList>
            <person name="Goeker M."/>
        </authorList>
    </citation>
    <scope>NUCLEOTIDE SEQUENCE [LARGE SCALE GENOMIC DNA]</scope>
    <source>
        <strain evidence="4 5">DSM 26806</strain>
    </source>
</reference>
<dbReference type="PANTHER" id="PTHR31088:SF6">
    <property type="entry name" value="PHAGE SHOCK PROTEIN A"/>
    <property type="match status" value="1"/>
</dbReference>
<dbReference type="Proteomes" id="UP001519288">
    <property type="component" value="Unassembled WGS sequence"/>
</dbReference>
<accession>A0ABS4JIR4</accession>
<dbReference type="PANTHER" id="PTHR31088">
    <property type="entry name" value="MEMBRANE-ASSOCIATED PROTEIN VIPP1, CHLOROPLASTIC"/>
    <property type="match status" value="1"/>
</dbReference>
<comment type="similarity">
    <text evidence="1">Belongs to the PspA/Vipp/IM30 family.</text>
</comment>
<dbReference type="EMBL" id="JAGGLD010000004">
    <property type="protein sequence ID" value="MBP2001583.1"/>
    <property type="molecule type" value="Genomic_DNA"/>
</dbReference>
<evidence type="ECO:0000256" key="1">
    <source>
        <dbReference type="ARBA" id="ARBA00043985"/>
    </source>
</evidence>